<organism evidence="2 3">
    <name type="scientific">Rhodoblastus acidophilus</name>
    <name type="common">Rhodopseudomonas acidophila</name>
    <dbReference type="NCBI Taxonomy" id="1074"/>
    <lineage>
        <taxon>Bacteria</taxon>
        <taxon>Pseudomonadati</taxon>
        <taxon>Pseudomonadota</taxon>
        <taxon>Alphaproteobacteria</taxon>
        <taxon>Hyphomicrobiales</taxon>
        <taxon>Rhodoblastaceae</taxon>
        <taxon>Rhodoblastus</taxon>
    </lineage>
</organism>
<feature type="region of interest" description="Disordered" evidence="1">
    <location>
        <begin position="619"/>
        <end position="653"/>
    </location>
</feature>
<evidence type="ECO:0000256" key="1">
    <source>
        <dbReference type="SAM" id="MobiDB-lite"/>
    </source>
</evidence>
<dbReference type="SMART" id="SM00671">
    <property type="entry name" value="SEL1"/>
    <property type="match status" value="14"/>
</dbReference>
<dbReference type="PANTHER" id="PTHR11102:SF160">
    <property type="entry name" value="ERAD-ASSOCIATED E3 UBIQUITIN-PROTEIN LIGASE COMPONENT HRD3"/>
    <property type="match status" value="1"/>
</dbReference>
<proteinExistence type="predicted"/>
<protein>
    <recommendedName>
        <fullName evidence="4">TPR repeat</fullName>
    </recommendedName>
</protein>
<evidence type="ECO:0008006" key="4">
    <source>
        <dbReference type="Google" id="ProtNLM"/>
    </source>
</evidence>
<dbReference type="SUPFAM" id="SSF81901">
    <property type="entry name" value="HCP-like"/>
    <property type="match status" value="4"/>
</dbReference>
<gene>
    <name evidence="2" type="ORF">GJ654_12970</name>
</gene>
<dbReference type="InterPro" id="IPR006597">
    <property type="entry name" value="Sel1-like"/>
</dbReference>
<dbReference type="RefSeq" id="WP_155446573.1">
    <property type="nucleotide sequence ID" value="NZ_JAOQNR010000015.1"/>
</dbReference>
<dbReference type="Pfam" id="PF08238">
    <property type="entry name" value="Sel1"/>
    <property type="match status" value="16"/>
</dbReference>
<sequence length="653" mass="70756">MRQRLRTAVRALRRIADRRTVGWLKSRAESALQEEQHHEAIHLWLRAYEAGDAESAFHLAECYERGRGVRGSPADVINWHRRAAEGGHAEAQFRLGRALLHGGEAPVPEYWKHTTRDADTAARVAEALYAGGGRHAADPEQAIGWLEKAAESGVAQADALLGMIHLLGRHAPQNLEKGRFHFERGARRGDASAQFGLGDILYRGMVGGAPDHAAGADWYEKAADQGHRTAQLAMATIYRDGVGRDADPERFAHYMGLAAESGDAFAQFEFAVMLQRGQGVEADLSRAETFLRKSAKRDYRPAIIALADYYSQGGAVEPDWREAARWRLRAAELGDLNAMFLYARHAANGLGVPPNLEEAARWFLKAAEQGHETAAYNLAVCYQHGKGVGQDLKEALRWCEFAAEKGLRDAKVKLAELHLAGAGGTRDAPRAVELLKEASDAGDGHAKTQLAMIYLEGRDVFKDSRKAEQLLQDAAGSGYVAASLQLGHLYAGHYDPARAQPEDALGHYLVAAQAGNAIAQHLVANQLLSRNDPEAAKEGVRWLHRAADAGFPPAMFQMGVIFCQGQVVEKNLSEGVRWYERAAQQGHTVALYNLGVMVAKGLGVEADVEKGAEMMRRAEAEGALAKPAAADKPGPAEAPVKGRPALGVVSSLG</sequence>
<reference evidence="2 3" key="1">
    <citation type="submission" date="2019-11" db="EMBL/GenBank/DDBJ databases">
        <title>Whole-genome sequence of a Rhodoblastus acidophilus DSM 142.</title>
        <authorList>
            <person name="Kyndt J.A."/>
            <person name="Meyer T.E."/>
        </authorList>
    </citation>
    <scope>NUCLEOTIDE SEQUENCE [LARGE SCALE GENOMIC DNA]</scope>
    <source>
        <strain evidence="2 3">DSM 142</strain>
    </source>
</reference>
<dbReference type="EMBL" id="WNKS01000011">
    <property type="protein sequence ID" value="MTV31898.1"/>
    <property type="molecule type" value="Genomic_DNA"/>
</dbReference>
<dbReference type="PANTHER" id="PTHR11102">
    <property type="entry name" value="SEL-1-LIKE PROTEIN"/>
    <property type="match status" value="1"/>
</dbReference>
<evidence type="ECO:0000313" key="3">
    <source>
        <dbReference type="Proteomes" id="UP000439113"/>
    </source>
</evidence>
<dbReference type="InterPro" id="IPR011990">
    <property type="entry name" value="TPR-like_helical_dom_sf"/>
</dbReference>
<accession>A0A6N8DNK2</accession>
<dbReference type="AlphaFoldDB" id="A0A6N8DNK2"/>
<dbReference type="Proteomes" id="UP000439113">
    <property type="component" value="Unassembled WGS sequence"/>
</dbReference>
<name>A0A6N8DNK2_RHOAC</name>
<dbReference type="Gene3D" id="1.25.40.10">
    <property type="entry name" value="Tetratricopeptide repeat domain"/>
    <property type="match status" value="3"/>
</dbReference>
<feature type="compositionally biased region" description="Low complexity" evidence="1">
    <location>
        <begin position="621"/>
        <end position="639"/>
    </location>
</feature>
<dbReference type="InterPro" id="IPR050767">
    <property type="entry name" value="Sel1_AlgK"/>
</dbReference>
<dbReference type="OrthoDB" id="9797030at2"/>
<comment type="caution">
    <text evidence="2">The sequence shown here is derived from an EMBL/GenBank/DDBJ whole genome shotgun (WGS) entry which is preliminary data.</text>
</comment>
<evidence type="ECO:0000313" key="2">
    <source>
        <dbReference type="EMBL" id="MTV31898.1"/>
    </source>
</evidence>